<evidence type="ECO:0000313" key="6">
    <source>
        <dbReference type="EMBL" id="KAF2898584.1"/>
    </source>
</evidence>
<sequence>MKIEVFLITLFYVIISVENARILGIFHMPSYSHNIIGKTIFKALAKRGHQVTMISTYPLKPPMENYEDIYVDDLVKFKEEGIIKLLTDVENGTVFEKIAIVNQILTKISEICLSHNSVQNLLSSNTSFDLVMLDWALTDCLLGIAHHYKAPVIAVSAVGSSIIANKITSNPSPYSYVPNLIVTGSDEMDFIERVISTLSTIFLELQEKFYHEPRQDVLLHKFFPNAPPITDLIKNVSLVFLNSHWSYESPRPYVPNMIQIGGVHMEEPKALDEDLQKFMDDASEGVLYFSLGNNAKSEDLPKEKIESIVKTFARLPLKILWKVELPSGFKTPSNVKTGKWFSQADVLGHTNVKVFVTHGGLLSIIEALHRGVPMVGIPCFAEQRLNLKNCVKHGYAIMISLDELTEYSLYDAIMEILNDPRYQENIMKRSTWLKDQPIKPLDKAVFWVEYVLRHNGAFHLQTGAVKLEWYQYFLLDVIALLGGAVLAFLFIVWKTIKLLLLKILFKKKQIKYKKN</sequence>
<evidence type="ECO:0000256" key="2">
    <source>
        <dbReference type="ARBA" id="ARBA00022676"/>
    </source>
</evidence>
<dbReference type="SUPFAM" id="SSF53756">
    <property type="entry name" value="UDP-Glycosyltransferase/glycogen phosphorylase"/>
    <property type="match status" value="1"/>
</dbReference>
<keyword evidence="3 4" id="KW-0808">Transferase</keyword>
<keyword evidence="5" id="KW-1133">Transmembrane helix</keyword>
<evidence type="ECO:0000256" key="3">
    <source>
        <dbReference type="ARBA" id="ARBA00022679"/>
    </source>
</evidence>
<dbReference type="InterPro" id="IPR035595">
    <property type="entry name" value="UDP_glycos_trans_CS"/>
</dbReference>
<dbReference type="OrthoDB" id="5835829at2759"/>
<comment type="catalytic activity">
    <reaction evidence="5">
        <text>glucuronate acceptor + UDP-alpha-D-glucuronate = acceptor beta-D-glucuronoside + UDP + H(+)</text>
        <dbReference type="Rhea" id="RHEA:21032"/>
        <dbReference type="ChEBI" id="CHEBI:15378"/>
        <dbReference type="ChEBI" id="CHEBI:58052"/>
        <dbReference type="ChEBI" id="CHEBI:58223"/>
        <dbReference type="ChEBI" id="CHEBI:132367"/>
        <dbReference type="ChEBI" id="CHEBI:132368"/>
        <dbReference type="EC" id="2.4.1.17"/>
    </reaction>
</comment>
<dbReference type="EC" id="2.4.1.17" evidence="5"/>
<name>A0A8K0D3L0_IGNLU</name>
<dbReference type="InterPro" id="IPR002213">
    <property type="entry name" value="UDP_glucos_trans"/>
</dbReference>
<comment type="caution">
    <text evidence="6">The sequence shown here is derived from an EMBL/GenBank/DDBJ whole genome shotgun (WGS) entry which is preliminary data.</text>
</comment>
<dbReference type="Proteomes" id="UP000801492">
    <property type="component" value="Unassembled WGS sequence"/>
</dbReference>
<dbReference type="AlphaFoldDB" id="A0A8K0D3L0"/>
<dbReference type="EMBL" id="VTPC01003406">
    <property type="protein sequence ID" value="KAF2898584.1"/>
    <property type="molecule type" value="Genomic_DNA"/>
</dbReference>
<feature type="transmembrane region" description="Helical" evidence="5">
    <location>
        <begin position="469"/>
        <end position="493"/>
    </location>
</feature>
<dbReference type="PANTHER" id="PTHR48043">
    <property type="entry name" value="EG:EG0003.4 PROTEIN-RELATED"/>
    <property type="match status" value="1"/>
</dbReference>
<gene>
    <name evidence="6" type="ORF">ILUMI_07591</name>
</gene>
<comment type="similarity">
    <text evidence="1 4">Belongs to the UDP-glycosyltransferase family.</text>
</comment>
<protein>
    <recommendedName>
        <fullName evidence="5">UDP-glucuronosyltransferase</fullName>
        <ecNumber evidence="5">2.4.1.17</ecNumber>
    </recommendedName>
</protein>
<dbReference type="GO" id="GO:0016020">
    <property type="term" value="C:membrane"/>
    <property type="evidence" value="ECO:0007669"/>
    <property type="project" value="UniProtKB-SubCell"/>
</dbReference>
<dbReference type="GO" id="GO:0015020">
    <property type="term" value="F:glucuronosyltransferase activity"/>
    <property type="evidence" value="ECO:0007669"/>
    <property type="project" value="UniProtKB-EC"/>
</dbReference>
<comment type="subcellular location">
    <subcellularLocation>
        <location evidence="5">Membrane</location>
        <topology evidence="5">Single-pass membrane protein</topology>
    </subcellularLocation>
</comment>
<dbReference type="FunFam" id="3.40.50.2000:FF:000050">
    <property type="entry name" value="UDP-glucuronosyltransferase"/>
    <property type="match status" value="1"/>
</dbReference>
<accession>A0A8K0D3L0</accession>
<proteinExistence type="inferred from homology"/>
<reference evidence="6" key="1">
    <citation type="submission" date="2019-08" db="EMBL/GenBank/DDBJ databases">
        <title>The genome of the North American firefly Photinus pyralis.</title>
        <authorList>
            <consortium name="Photinus pyralis genome working group"/>
            <person name="Fallon T.R."/>
            <person name="Sander Lower S.E."/>
            <person name="Weng J.-K."/>
        </authorList>
    </citation>
    <scope>NUCLEOTIDE SEQUENCE</scope>
    <source>
        <strain evidence="6">TRF0915ILg1</strain>
        <tissue evidence="6">Whole body</tissue>
    </source>
</reference>
<dbReference type="CDD" id="cd03784">
    <property type="entry name" value="GT1_Gtf-like"/>
    <property type="match status" value="1"/>
</dbReference>
<dbReference type="PROSITE" id="PS00375">
    <property type="entry name" value="UDPGT"/>
    <property type="match status" value="1"/>
</dbReference>
<dbReference type="PANTHER" id="PTHR48043:SF159">
    <property type="entry name" value="EG:EG0003.4 PROTEIN-RELATED"/>
    <property type="match status" value="1"/>
</dbReference>
<evidence type="ECO:0000256" key="1">
    <source>
        <dbReference type="ARBA" id="ARBA00009995"/>
    </source>
</evidence>
<organism evidence="6 7">
    <name type="scientific">Ignelater luminosus</name>
    <name type="common">Cucubano</name>
    <name type="synonym">Pyrophorus luminosus</name>
    <dbReference type="NCBI Taxonomy" id="2038154"/>
    <lineage>
        <taxon>Eukaryota</taxon>
        <taxon>Metazoa</taxon>
        <taxon>Ecdysozoa</taxon>
        <taxon>Arthropoda</taxon>
        <taxon>Hexapoda</taxon>
        <taxon>Insecta</taxon>
        <taxon>Pterygota</taxon>
        <taxon>Neoptera</taxon>
        <taxon>Endopterygota</taxon>
        <taxon>Coleoptera</taxon>
        <taxon>Polyphaga</taxon>
        <taxon>Elateriformia</taxon>
        <taxon>Elateroidea</taxon>
        <taxon>Elateridae</taxon>
        <taxon>Agrypninae</taxon>
        <taxon>Pyrophorini</taxon>
        <taxon>Ignelater</taxon>
    </lineage>
</organism>
<evidence type="ECO:0000256" key="4">
    <source>
        <dbReference type="RuleBase" id="RU003718"/>
    </source>
</evidence>
<dbReference type="Pfam" id="PF00201">
    <property type="entry name" value="UDPGT"/>
    <property type="match status" value="1"/>
</dbReference>
<keyword evidence="2 4" id="KW-0328">Glycosyltransferase</keyword>
<dbReference type="InterPro" id="IPR050271">
    <property type="entry name" value="UDP-glycosyltransferase"/>
</dbReference>
<keyword evidence="7" id="KW-1185">Reference proteome</keyword>
<evidence type="ECO:0000256" key="5">
    <source>
        <dbReference type="RuleBase" id="RU362059"/>
    </source>
</evidence>
<dbReference type="Gene3D" id="3.40.50.2000">
    <property type="entry name" value="Glycogen Phosphorylase B"/>
    <property type="match status" value="1"/>
</dbReference>
<keyword evidence="5" id="KW-0812">Transmembrane</keyword>
<evidence type="ECO:0000313" key="7">
    <source>
        <dbReference type="Proteomes" id="UP000801492"/>
    </source>
</evidence>
<keyword evidence="5" id="KW-0472">Membrane</keyword>